<comment type="caution">
    <text evidence="1">The sequence shown here is derived from an EMBL/GenBank/DDBJ whole genome shotgun (WGS) entry which is preliminary data.</text>
</comment>
<keyword evidence="2" id="KW-1185">Reference proteome</keyword>
<feature type="non-terminal residue" evidence="1">
    <location>
        <position position="67"/>
    </location>
</feature>
<dbReference type="Proteomes" id="UP000037510">
    <property type="component" value="Unassembled WGS sequence"/>
</dbReference>
<reference evidence="1 2" key="1">
    <citation type="journal article" date="2015" name="Genome Biol. Evol.">
        <title>The genome of winter moth (Operophtera brumata) provides a genomic perspective on sexual dimorphism and phenology.</title>
        <authorList>
            <person name="Derks M.F."/>
            <person name="Smit S."/>
            <person name="Salis L."/>
            <person name="Schijlen E."/>
            <person name="Bossers A."/>
            <person name="Mateman C."/>
            <person name="Pijl A.S."/>
            <person name="de Ridder D."/>
            <person name="Groenen M.A."/>
            <person name="Visser M.E."/>
            <person name="Megens H.J."/>
        </authorList>
    </citation>
    <scope>NUCLEOTIDE SEQUENCE [LARGE SCALE GENOMIC DNA]</scope>
    <source>
        <strain evidence="1">WM2013NL</strain>
        <tissue evidence="1">Head and thorax</tissue>
    </source>
</reference>
<evidence type="ECO:0000313" key="2">
    <source>
        <dbReference type="Proteomes" id="UP000037510"/>
    </source>
</evidence>
<accession>A0A0L7L3M4</accession>
<proteinExistence type="predicted"/>
<dbReference type="EMBL" id="JTDY01003227">
    <property type="protein sequence ID" value="KOB69921.1"/>
    <property type="molecule type" value="Genomic_DNA"/>
</dbReference>
<protein>
    <submittedName>
        <fullName evidence="1">Uncharacterized protein</fullName>
    </submittedName>
</protein>
<sequence>MDKIVKSVKQWSGSRKPSEVELSRSQYSLVSSNDLTAGAVQLWMGLPEEVKYDPALAPFRLFYEKEH</sequence>
<name>A0A0L7L3M4_OPEBR</name>
<organism evidence="1 2">
    <name type="scientific">Operophtera brumata</name>
    <name type="common">Winter moth</name>
    <name type="synonym">Phalaena brumata</name>
    <dbReference type="NCBI Taxonomy" id="104452"/>
    <lineage>
        <taxon>Eukaryota</taxon>
        <taxon>Metazoa</taxon>
        <taxon>Ecdysozoa</taxon>
        <taxon>Arthropoda</taxon>
        <taxon>Hexapoda</taxon>
        <taxon>Insecta</taxon>
        <taxon>Pterygota</taxon>
        <taxon>Neoptera</taxon>
        <taxon>Endopterygota</taxon>
        <taxon>Lepidoptera</taxon>
        <taxon>Glossata</taxon>
        <taxon>Ditrysia</taxon>
        <taxon>Geometroidea</taxon>
        <taxon>Geometridae</taxon>
        <taxon>Larentiinae</taxon>
        <taxon>Operophtera</taxon>
    </lineage>
</organism>
<evidence type="ECO:0000313" key="1">
    <source>
        <dbReference type="EMBL" id="KOB69921.1"/>
    </source>
</evidence>
<dbReference type="AlphaFoldDB" id="A0A0L7L3M4"/>
<gene>
    <name evidence="1" type="ORF">OBRU01_16181</name>
</gene>